<dbReference type="SUPFAM" id="SSF56300">
    <property type="entry name" value="Metallo-dependent phosphatases"/>
    <property type="match status" value="1"/>
</dbReference>
<organism evidence="1 2">
    <name type="scientific">Aromatoleum toluvorans</name>
    <dbReference type="NCBI Taxonomy" id="92002"/>
    <lineage>
        <taxon>Bacteria</taxon>
        <taxon>Pseudomonadati</taxon>
        <taxon>Pseudomonadota</taxon>
        <taxon>Betaproteobacteria</taxon>
        <taxon>Rhodocyclales</taxon>
        <taxon>Rhodocyclaceae</taxon>
        <taxon>Aromatoleum</taxon>
    </lineage>
</organism>
<dbReference type="RefSeq" id="WP_169254555.1">
    <property type="nucleotide sequence ID" value="NZ_WTVN01000002.1"/>
</dbReference>
<reference evidence="1 2" key="1">
    <citation type="submission" date="2019-12" db="EMBL/GenBank/DDBJ databases">
        <title>Comparative genomics gives insights into the taxonomy of the Azoarcus-Aromatoleum group and reveals separate origins of nif in the plant-associated Azoarcus and non-plant-associated Aromatoleum sub-groups.</title>
        <authorList>
            <person name="Lafos M."/>
            <person name="Maluk M."/>
            <person name="Batista M."/>
            <person name="Junghare M."/>
            <person name="Carmona M."/>
            <person name="Faoro H."/>
            <person name="Cruz L.M."/>
            <person name="Battistoni F."/>
            <person name="De Souza E."/>
            <person name="Pedrosa F."/>
            <person name="Chen W.-M."/>
            <person name="Poole P.S."/>
            <person name="Dixon R.A."/>
            <person name="James E.K."/>
        </authorList>
    </citation>
    <scope>NUCLEOTIDE SEQUENCE [LARGE SCALE GENOMIC DNA]</scope>
    <source>
        <strain evidence="1 2">Td21</strain>
    </source>
</reference>
<evidence type="ECO:0000313" key="2">
    <source>
        <dbReference type="Proteomes" id="UP000623795"/>
    </source>
</evidence>
<sequence length="180" mass="20148">MNTAEQEMTDYRKIIAVKDGPTKVMLSPADTLRFHLRACEWLENELAKPHDGPTVVVTHHAPSIQSIPPRFRADLVSAAYASNLEALIEEHQPALWVHGHSHTACDYRIGATRIIANPKGYPGEGGTDFRQNLIVEISHDAPPMLENDPLDWGPDVGNERLEDQRLDDLLRSRRGAHSHL</sequence>
<accession>A0ABX1PT75</accession>
<gene>
    <name evidence="1" type="ORF">GPA22_02705</name>
</gene>
<evidence type="ECO:0000313" key="1">
    <source>
        <dbReference type="EMBL" id="NMG42644.1"/>
    </source>
</evidence>
<dbReference type="InterPro" id="IPR029052">
    <property type="entry name" value="Metallo-depent_PP-like"/>
</dbReference>
<dbReference type="EMBL" id="WTVN01000002">
    <property type="protein sequence ID" value="NMG42644.1"/>
    <property type="molecule type" value="Genomic_DNA"/>
</dbReference>
<dbReference type="Proteomes" id="UP000623795">
    <property type="component" value="Unassembled WGS sequence"/>
</dbReference>
<keyword evidence="2" id="KW-1185">Reference proteome</keyword>
<proteinExistence type="predicted"/>
<dbReference type="PANTHER" id="PTHR37844:SF2">
    <property type="entry name" value="SER_THR PROTEIN PHOSPHATASE SUPERFAMILY (AFU_ORTHOLOGUE AFUA_1G14840)"/>
    <property type="match status" value="1"/>
</dbReference>
<dbReference type="PANTHER" id="PTHR37844">
    <property type="entry name" value="SER/THR PROTEIN PHOSPHATASE SUPERFAMILY (AFU_ORTHOLOGUE AFUA_1G14840)"/>
    <property type="match status" value="1"/>
</dbReference>
<dbReference type="Gene3D" id="3.60.21.10">
    <property type="match status" value="1"/>
</dbReference>
<protein>
    <submittedName>
        <fullName evidence="1">Uncharacterized protein</fullName>
    </submittedName>
</protein>
<name>A0ABX1PT75_9RHOO</name>
<comment type="caution">
    <text evidence="1">The sequence shown here is derived from an EMBL/GenBank/DDBJ whole genome shotgun (WGS) entry which is preliminary data.</text>
</comment>